<name>A0A5P8FQC2_9MICO</name>
<proteinExistence type="predicted"/>
<dbReference type="KEGG" id="jme:EEW87_013700"/>
<dbReference type="Proteomes" id="UP000271708">
    <property type="component" value="Chromosome"/>
</dbReference>
<dbReference type="RefSeq" id="WP_123093585.1">
    <property type="nucleotide sequence ID" value="NZ_BAAAKD010000050.1"/>
</dbReference>
<dbReference type="EMBL" id="CP044548">
    <property type="protein sequence ID" value="QFQ31124.2"/>
    <property type="molecule type" value="Genomic_DNA"/>
</dbReference>
<dbReference type="GeneID" id="59162238"/>
<organism evidence="1 2">
    <name type="scientific">Janibacter melonis</name>
    <dbReference type="NCBI Taxonomy" id="262209"/>
    <lineage>
        <taxon>Bacteria</taxon>
        <taxon>Bacillati</taxon>
        <taxon>Actinomycetota</taxon>
        <taxon>Actinomycetes</taxon>
        <taxon>Micrococcales</taxon>
        <taxon>Intrasporangiaceae</taxon>
        <taxon>Janibacter</taxon>
    </lineage>
</organism>
<gene>
    <name evidence="1" type="ORF">EEW87_013700</name>
</gene>
<dbReference type="AlphaFoldDB" id="A0A5P8FQC2"/>
<evidence type="ECO:0000313" key="2">
    <source>
        <dbReference type="Proteomes" id="UP000271708"/>
    </source>
</evidence>
<evidence type="ECO:0000313" key="1">
    <source>
        <dbReference type="EMBL" id="QFQ31124.2"/>
    </source>
</evidence>
<accession>A0A5P8FQC2</accession>
<sequence length="120" mass="13346">MDEPAPTSSFAALGQGTWWVDVEDRPHRLAEMTDEYLSNVIGHLLVHADTYRTWWQVGVTHDDTATVAEGRWAAELVARSAGAPAPWEITSAAWLEATPLVRALRAELRRRHPEHPAGRG</sequence>
<reference evidence="1 2" key="1">
    <citation type="submission" date="2019-09" db="EMBL/GenBank/DDBJ databases">
        <title>Complete Genome Sequence of Janibacter melonis M714 with both human health impact and industrial applications.</title>
        <authorList>
            <person name="Jin M."/>
            <person name="Zhao Q.R."/>
        </authorList>
    </citation>
    <scope>NUCLEOTIDE SEQUENCE [LARGE SCALE GENOMIC DNA]</scope>
    <source>
        <strain evidence="1 2">M714</strain>
    </source>
</reference>
<protein>
    <submittedName>
        <fullName evidence="1">Uncharacterized protein</fullName>
    </submittedName>
</protein>